<keyword evidence="11" id="KW-1185">Reference proteome</keyword>
<keyword evidence="3" id="KW-0325">Glycoprotein</keyword>
<dbReference type="OMA" id="PWPQGTT"/>
<feature type="domain" description="Laminin G" evidence="9">
    <location>
        <begin position="25"/>
        <end position="200"/>
    </location>
</feature>
<feature type="repeat" description="CSPG" evidence="5">
    <location>
        <begin position="1031"/>
        <end position="1123"/>
    </location>
</feature>
<organism evidence="10 11">
    <name type="scientific">Falco tinnunculus</name>
    <name type="common">Common kestrel</name>
    <dbReference type="NCBI Taxonomy" id="100819"/>
    <lineage>
        <taxon>Eukaryota</taxon>
        <taxon>Metazoa</taxon>
        <taxon>Chordata</taxon>
        <taxon>Craniata</taxon>
        <taxon>Vertebrata</taxon>
        <taxon>Euteleostomi</taxon>
        <taxon>Archelosauria</taxon>
        <taxon>Archosauria</taxon>
        <taxon>Dinosauria</taxon>
        <taxon>Saurischia</taxon>
        <taxon>Theropoda</taxon>
        <taxon>Coelurosauria</taxon>
        <taxon>Aves</taxon>
        <taxon>Neognathae</taxon>
        <taxon>Neoaves</taxon>
        <taxon>Telluraves</taxon>
        <taxon>Australaves</taxon>
        <taxon>Falconiformes</taxon>
        <taxon>Falconidae</taxon>
        <taxon>Falco</taxon>
    </lineage>
</organism>
<feature type="repeat" description="CSPG" evidence="5">
    <location>
        <begin position="1485"/>
        <end position="1575"/>
    </location>
</feature>
<dbReference type="CDD" id="cd00110">
    <property type="entry name" value="LamG"/>
    <property type="match status" value="2"/>
</dbReference>
<keyword evidence="2" id="KW-0677">Repeat</keyword>
<feature type="domain" description="Laminin G" evidence="9">
    <location>
        <begin position="210"/>
        <end position="389"/>
    </location>
</feature>
<feature type="signal peptide" evidence="8">
    <location>
        <begin position="1"/>
        <end position="22"/>
    </location>
</feature>
<feature type="repeat" description="CSPG" evidence="5">
    <location>
        <begin position="564"/>
        <end position="659"/>
    </location>
</feature>
<feature type="repeat" description="CSPG" evidence="5">
    <location>
        <begin position="1845"/>
        <end position="1937"/>
    </location>
</feature>
<dbReference type="Gene3D" id="2.60.120.200">
    <property type="match status" value="2"/>
</dbReference>
<dbReference type="Pfam" id="PF02210">
    <property type="entry name" value="Laminin_G_2"/>
    <property type="match status" value="2"/>
</dbReference>
<feature type="repeat" description="CSPG" evidence="5">
    <location>
        <begin position="676"/>
        <end position="775"/>
    </location>
</feature>
<evidence type="ECO:0000256" key="6">
    <source>
        <dbReference type="SAM" id="MobiDB-lite"/>
    </source>
</evidence>
<protein>
    <submittedName>
        <fullName evidence="10">Chondroitin sulfate proteoglycan 4</fullName>
    </submittedName>
</protein>
<keyword evidence="1 8" id="KW-0732">Signal</keyword>
<evidence type="ECO:0000256" key="8">
    <source>
        <dbReference type="SAM" id="SignalP"/>
    </source>
</evidence>
<evidence type="ECO:0000259" key="9">
    <source>
        <dbReference type="PROSITE" id="PS50025"/>
    </source>
</evidence>
<feature type="region of interest" description="Disordered" evidence="6">
    <location>
        <begin position="2191"/>
        <end position="2231"/>
    </location>
</feature>
<dbReference type="InterPro" id="IPR039005">
    <property type="entry name" value="CSPG_rpt"/>
</dbReference>
<evidence type="ECO:0000256" key="1">
    <source>
        <dbReference type="ARBA" id="ARBA00022729"/>
    </source>
</evidence>
<evidence type="ECO:0000256" key="3">
    <source>
        <dbReference type="ARBA" id="ARBA00023180"/>
    </source>
</evidence>
<dbReference type="SMART" id="SM00282">
    <property type="entry name" value="LamG"/>
    <property type="match status" value="2"/>
</dbReference>
<feature type="repeat" description="CSPG" evidence="5">
    <location>
        <begin position="440"/>
        <end position="535"/>
    </location>
</feature>
<keyword evidence="7" id="KW-1133">Transmembrane helix</keyword>
<evidence type="ECO:0000256" key="2">
    <source>
        <dbReference type="ARBA" id="ARBA00022737"/>
    </source>
</evidence>
<evidence type="ECO:0000256" key="7">
    <source>
        <dbReference type="SAM" id="Phobius"/>
    </source>
</evidence>
<feature type="region of interest" description="Disordered" evidence="6">
    <location>
        <begin position="2276"/>
        <end position="2356"/>
    </location>
</feature>
<feature type="repeat" description="CSPG" evidence="5">
    <location>
        <begin position="909"/>
        <end position="1002"/>
    </location>
</feature>
<reference evidence="10" key="2">
    <citation type="submission" date="2025-09" db="UniProtKB">
        <authorList>
            <consortium name="Ensembl"/>
        </authorList>
    </citation>
    <scope>IDENTIFICATION</scope>
</reference>
<dbReference type="PROSITE" id="PS50025">
    <property type="entry name" value="LAM_G_DOMAIN"/>
    <property type="match status" value="2"/>
</dbReference>
<evidence type="ECO:0000313" key="10">
    <source>
        <dbReference type="Ensembl" id="ENSFTIP00000022056.1"/>
    </source>
</evidence>
<feature type="compositionally biased region" description="Pro residues" evidence="6">
    <location>
        <begin position="2322"/>
        <end position="2336"/>
    </location>
</feature>
<feature type="repeat" description="CSPG" evidence="5">
    <location>
        <begin position="1593"/>
        <end position="1687"/>
    </location>
</feature>
<proteinExistence type="predicted"/>
<dbReference type="SUPFAM" id="SSF49899">
    <property type="entry name" value="Concanavalin A-like lectins/glucanases"/>
    <property type="match status" value="2"/>
</dbReference>
<dbReference type="Proteomes" id="UP000694562">
    <property type="component" value="Unplaced"/>
</dbReference>
<feature type="repeat" description="CSPG" evidence="5">
    <location>
        <begin position="794"/>
        <end position="889"/>
    </location>
</feature>
<keyword evidence="7" id="KW-0812">Transmembrane</keyword>
<dbReference type="Pfam" id="PF16184">
    <property type="entry name" value="Cadherin_3"/>
    <property type="match status" value="12"/>
</dbReference>
<name>A0A8C4XU50_FALTI</name>
<feature type="repeat" description="CSPG" evidence="5">
    <location>
        <begin position="1251"/>
        <end position="1350"/>
    </location>
</feature>
<comment type="caution">
    <text evidence="4">Lacks conserved residue(s) required for the propagation of feature annotation.</text>
</comment>
<dbReference type="InterPro" id="IPR013320">
    <property type="entry name" value="ConA-like_dom_sf"/>
</dbReference>
<dbReference type="PANTHER" id="PTHR45739:SF13">
    <property type="entry name" value="CHONDROITIN SULFATE PROTEOGLYCAN 4"/>
    <property type="match status" value="1"/>
</dbReference>
<dbReference type="Ensembl" id="ENSFTIT00000022974.1">
    <property type="protein sequence ID" value="ENSFTIP00000022056.1"/>
    <property type="gene ID" value="ENSFTIG00000014285.1"/>
</dbReference>
<accession>A0A8C4XU50</accession>
<feature type="chain" id="PRO_5034018339" evidence="8">
    <location>
        <begin position="23"/>
        <end position="2356"/>
    </location>
</feature>
<feature type="repeat" description="CSPG" evidence="5">
    <location>
        <begin position="1369"/>
        <end position="1461"/>
    </location>
</feature>
<dbReference type="GO" id="GO:0009653">
    <property type="term" value="P:anatomical structure morphogenesis"/>
    <property type="evidence" value="ECO:0007669"/>
    <property type="project" value="TreeGrafter"/>
</dbReference>
<dbReference type="InterPro" id="IPR001791">
    <property type="entry name" value="Laminin_G"/>
</dbReference>
<feature type="repeat" description="CSPG" evidence="5">
    <location>
        <begin position="1712"/>
        <end position="1811"/>
    </location>
</feature>
<feature type="compositionally biased region" description="Polar residues" evidence="6">
    <location>
        <begin position="2342"/>
        <end position="2356"/>
    </location>
</feature>
<dbReference type="PANTHER" id="PTHR45739">
    <property type="entry name" value="MATRIX PROTEIN, PUTATIVE-RELATED"/>
    <property type="match status" value="1"/>
</dbReference>
<feature type="repeat" description="CSPG" evidence="5">
    <location>
        <begin position="1139"/>
        <end position="1229"/>
    </location>
</feature>
<dbReference type="PROSITE" id="PS51854">
    <property type="entry name" value="CSPG"/>
    <property type="match status" value="13"/>
</dbReference>
<sequence>MGAQGGIATLLLLLLACQPVCAGPPAGASFFGDGFVEMPLVDASRTVRLRLQLYTSQGSGLLFLAAGQPDHLLLQLQAGSLQARLQLGSEEVTLQSPAELQLNNLVVHDVELLVEDGRMMLTIDSLFNSSVDIPGPVRELDIQYGLYAGGTGSLDLPYLAEASSPFRGCLHLVTFNGLDVLSPLSSDGSSKIFHQVQEGCSTQFSADPEDPFGFLGPHSYIAFPTWDARKEATIEFVIMTSITQAPLIYHAGLENDFFYLEIFNGRLRGFVEKGNGIIVLHNNVFISDEQQHYVKVYTDIHKFEILIDYYASSTSNRGINNYLDLQGNLFIGGMNEKALQRLREHHLAFISVWTMTNNSFVGCLEDLRINMQRRSLQDAVITKDITSGCGKQEHYWDYDEVYEQDEAPTSTPPDVWSGAPGLVAEPCQPDNSFPPAFANISRLLHVSPLIVSEGGMAYLEWKHAQPTVDLSLANIRQSQILFSITNDPRHGQLELDIPGSRSRRKFTLLDIVNRKVKYIHDGSEGPMDQLMLEVTVTAQQGVPECLRQGQMYLLPIMINPINDAPQVIFPHGNHMTILKHTRKHLTTDILQVLDDDTSCDDLEFQLHGGQQMEEGYVEYDFHPGVPIEEFSCRDLEAGNIAYVHQSGTNLQLTLQVSDGTVPSPIATLRILAIDPDIHLRNNTGLSISQGGAARITTANLSVETNAVQQRVAILYILTEPLRYGEVQKQGSMGGEWKRVESFHQQDLEQGRIQYFSTDPEHRLEDSVEKLRFEVQVGQKVLRNNTFLVTIKRATIKMRTMVPLQMKNKRHRNITSKELEAMLEDPNSAPVPFHYMIIQAPKKGNLELLGNRLTEGFGFTQDDLQRNHLSYSVTIRNSQQAEDTFQFRVHAGEQHSPVYTYTISIGGDPDAPALTNVLLTVPEGGQAVISKDHLFVQSMNSMDYLYEVIEGPAHGRLAWAASHGSASREEITEFTNDDILHRRLLYQHDDSETLEDDIPFVAIRQGEGSAEPDAEEVRGVFRVSIQPVNDHSPVQVVNKVFNVVRNGQHLLTTDDIAFTDKDSGFSDTQLVLARKDILFGSIVSADDRSHQVYRFTQDDLRKKKILFVHSGADRGWIQLQVSDGLHQTTALLEVQASDPYIKIVNNTGLVIHQGSRGSIDSSVLSLETNMDIRSDEEIRFLIMTPPRWGTVLKGEQPVVTFSQRDLLAGEISYHHNGSRNTRDELQFTVEANEVAVEDTLAITVFLDTHPSPLRIVNHKEIHVFQGEAAGIKEEYLLVTHEEIPPQDIVYLVSSPPASGFLATLQHEQDSNEQPSLDPIQSFTQEDINDGRVLYLHSKPEEEHDQFVVDITAGGADPLEGVVVSLVILPITIPLDVHNITVPGGGSATLSTGTLNIPNTYYTALGVEFRVLKPPRFGTLRNSQRPEDGGLHSFTWSEVQRQQIQYRQDGPRARADSFTVLANASAPDRQSQPRTLFVTILPRSAEGPRLRVNAGLQLREGATAAISPHILSAEDEDSPAEEVTYSIQPPANGKVVLRSAPGAEVRRFTQAQINNGLILFVHQGPLDGGFAFDLWDGENLSPGHFFLVRAQREPLISLAKKQSLTVCPGALQPITSQNLQAVSNSPTSSTALYYSIEQAPRLGRLSTSQGEEVRNFTQAQVDSRMIFYQHEMPEKPFWLAQDAIRFRVVAPTTISDSFILLVLISFEERCPQRSTLLWRNAGLQLSRAQRAEISTSILDASNLLSQILVPERAAYDVVFLVTGLPAHGQLLVAGVPLERSRPFFLQSDLAAGRLAYTHGGDSISEDHFRFKAWLQPRAQQSIRPPQEGVVISEAFNITVTGSSSKPPQVLKQQEVLRVSPGSVVTLSRDYLDVADPSGSPEKMVYSVLQRPLAGHLANTHNPQEPINHFTQADVQAGHVVFVATRSHTSGSLALSLSDGHHPPTLTSLEIEVLPAESTTASPVLLEVPQDLNRAAMSHRHLLGAAQRGASNALYRITKDPRFGQVQVNQKPSRGFSQKQLDRGEVTFTFTDLTSPEDDFQFLAMSRAANRTGVVNVMVRALVKAQPGSLWPRGTTALLDTSILDASELANHTKSIPVFKIRRAPRASRLVRVSRDPGQPTTPIETFTQSELEQGLVGLEVLGAGETDQPLQSDSFAFELAAAGVPPALASLEYSTEPYNASKAYGVTLLTAPPAPSSPVPQPQGTARSSPNASELGMPPTAWQGPGATTSPSPVEGGTFLSFIEANMFSIIIPICLIFLLLALILPLLFYLHKRNKTGKHHVQGTPSSKAKNGAVPDQETFRRMDPNQGIPLTTVNAPEGKGTGPPPQGTGPGAPPDPELLQYCRTSNPPLKNNQYWV</sequence>
<evidence type="ECO:0000256" key="5">
    <source>
        <dbReference type="PROSITE-ProRule" id="PRU01201"/>
    </source>
</evidence>
<feature type="transmembrane region" description="Helical" evidence="7">
    <location>
        <begin position="2245"/>
        <end position="2269"/>
    </location>
</feature>
<keyword evidence="7" id="KW-0472">Membrane</keyword>
<dbReference type="InterPro" id="IPR051561">
    <property type="entry name" value="FRAS1_ECM"/>
</dbReference>
<reference evidence="10" key="1">
    <citation type="submission" date="2025-08" db="UniProtKB">
        <authorList>
            <consortium name="Ensembl"/>
        </authorList>
    </citation>
    <scope>IDENTIFICATION</scope>
</reference>
<evidence type="ECO:0000256" key="4">
    <source>
        <dbReference type="PROSITE-ProRule" id="PRU00122"/>
    </source>
</evidence>
<evidence type="ECO:0000313" key="11">
    <source>
        <dbReference type="Proteomes" id="UP000694562"/>
    </source>
</evidence>
<dbReference type="OrthoDB" id="9026019at2759"/>